<proteinExistence type="predicted"/>
<name>R7Z392_CONA1</name>
<organism evidence="5 6">
    <name type="scientific">Coniosporium apollinis (strain CBS 100218)</name>
    <name type="common">Rock-inhabiting black yeast</name>
    <dbReference type="NCBI Taxonomy" id="1168221"/>
    <lineage>
        <taxon>Eukaryota</taxon>
        <taxon>Fungi</taxon>
        <taxon>Dikarya</taxon>
        <taxon>Ascomycota</taxon>
        <taxon>Pezizomycotina</taxon>
        <taxon>Dothideomycetes</taxon>
        <taxon>Dothideomycetes incertae sedis</taxon>
        <taxon>Coniosporium</taxon>
    </lineage>
</organism>
<dbReference type="AlphaFoldDB" id="R7Z392"/>
<comment type="subcellular location">
    <subcellularLocation>
        <location evidence="1">Nucleus</location>
    </subcellularLocation>
</comment>
<feature type="region of interest" description="Disordered" evidence="3">
    <location>
        <begin position="159"/>
        <end position="193"/>
    </location>
</feature>
<feature type="region of interest" description="Disordered" evidence="3">
    <location>
        <begin position="205"/>
        <end position="300"/>
    </location>
</feature>
<gene>
    <name evidence="5" type="ORF">W97_07865</name>
</gene>
<dbReference type="HOGENOM" id="CLU_069491_1_0_1"/>
<dbReference type="eggNOG" id="KOG3026">
    <property type="taxonomic scope" value="Eukaryota"/>
</dbReference>
<dbReference type="SUPFAM" id="SSF63748">
    <property type="entry name" value="Tudor/PWWP/MBT"/>
    <property type="match status" value="1"/>
</dbReference>
<dbReference type="OMA" id="CMAVWSQ"/>
<dbReference type="Proteomes" id="UP000016924">
    <property type="component" value="Unassembled WGS sequence"/>
</dbReference>
<dbReference type="RefSeq" id="XP_007783924.1">
    <property type="nucleotide sequence ID" value="XM_007785734.1"/>
</dbReference>
<protein>
    <recommendedName>
        <fullName evidence="4">Tudor domain-containing protein</fullName>
    </recommendedName>
</protein>
<dbReference type="GeneID" id="19905176"/>
<keyword evidence="6" id="KW-1185">Reference proteome</keyword>
<dbReference type="CDD" id="cd20446">
    <property type="entry name" value="Tudor_SpSPF30-like"/>
    <property type="match status" value="1"/>
</dbReference>
<feature type="compositionally biased region" description="Basic and acidic residues" evidence="3">
    <location>
        <begin position="76"/>
        <end position="85"/>
    </location>
</feature>
<accession>R7Z392</accession>
<evidence type="ECO:0000256" key="2">
    <source>
        <dbReference type="ARBA" id="ARBA00023242"/>
    </source>
</evidence>
<evidence type="ECO:0000256" key="1">
    <source>
        <dbReference type="ARBA" id="ARBA00004123"/>
    </source>
</evidence>
<feature type="domain" description="Tudor" evidence="4">
    <location>
        <begin position="110"/>
        <end position="172"/>
    </location>
</feature>
<dbReference type="OrthoDB" id="79171at2759"/>
<feature type="compositionally biased region" description="Basic and acidic residues" evidence="3">
    <location>
        <begin position="56"/>
        <end position="65"/>
    </location>
</feature>
<keyword evidence="2" id="KW-0539">Nucleus</keyword>
<dbReference type="PANTHER" id="PTHR46297">
    <property type="entry name" value="ZINC FINGER CCCH-TYPE WITH G PATCH DOMAIN-CONTAINING PROTEIN"/>
    <property type="match status" value="1"/>
</dbReference>
<dbReference type="STRING" id="1168221.R7Z392"/>
<dbReference type="EMBL" id="JH767599">
    <property type="protein sequence ID" value="EON68607.1"/>
    <property type="molecule type" value="Genomic_DNA"/>
</dbReference>
<reference evidence="6" key="1">
    <citation type="submission" date="2012-06" db="EMBL/GenBank/DDBJ databases">
        <title>The genome sequence of Coniosporium apollinis CBS 100218.</title>
        <authorList>
            <consortium name="The Broad Institute Genome Sequencing Platform"/>
            <person name="Cuomo C."/>
            <person name="Gorbushina A."/>
            <person name="Noack S."/>
            <person name="Walker B."/>
            <person name="Young S.K."/>
            <person name="Zeng Q."/>
            <person name="Gargeya S."/>
            <person name="Fitzgerald M."/>
            <person name="Haas B."/>
            <person name="Abouelleil A."/>
            <person name="Alvarado L."/>
            <person name="Arachchi H.M."/>
            <person name="Berlin A.M."/>
            <person name="Chapman S.B."/>
            <person name="Goldberg J."/>
            <person name="Griggs A."/>
            <person name="Gujja S."/>
            <person name="Hansen M."/>
            <person name="Howarth C."/>
            <person name="Imamovic A."/>
            <person name="Larimer J."/>
            <person name="McCowan C."/>
            <person name="Montmayeur A."/>
            <person name="Murphy C."/>
            <person name="Neiman D."/>
            <person name="Pearson M."/>
            <person name="Priest M."/>
            <person name="Roberts A."/>
            <person name="Saif S."/>
            <person name="Shea T."/>
            <person name="Sisk P."/>
            <person name="Sykes S."/>
            <person name="Wortman J."/>
            <person name="Nusbaum C."/>
            <person name="Birren B."/>
        </authorList>
    </citation>
    <scope>NUCLEOTIDE SEQUENCE [LARGE SCALE GENOMIC DNA]</scope>
    <source>
        <strain evidence="6">CBS 100218</strain>
    </source>
</reference>
<evidence type="ECO:0000259" key="4">
    <source>
        <dbReference type="SMART" id="SM00333"/>
    </source>
</evidence>
<dbReference type="Pfam" id="PF18115">
    <property type="entry name" value="Tudor_3"/>
    <property type="match status" value="1"/>
</dbReference>
<evidence type="ECO:0000313" key="6">
    <source>
        <dbReference type="Proteomes" id="UP000016924"/>
    </source>
</evidence>
<dbReference type="PANTHER" id="PTHR46297:SF2">
    <property type="entry name" value="TUDOR DOMAIN-CONTAINING PROTEIN"/>
    <property type="match status" value="1"/>
</dbReference>
<feature type="region of interest" description="Disordered" evidence="3">
    <location>
        <begin position="56"/>
        <end position="112"/>
    </location>
</feature>
<feature type="compositionally biased region" description="Basic and acidic residues" evidence="3">
    <location>
        <begin position="232"/>
        <end position="243"/>
    </location>
</feature>
<dbReference type="Gene3D" id="2.30.30.140">
    <property type="match status" value="1"/>
</dbReference>
<dbReference type="SMART" id="SM00333">
    <property type="entry name" value="TUDOR"/>
    <property type="match status" value="1"/>
</dbReference>
<dbReference type="GO" id="GO:0005634">
    <property type="term" value="C:nucleus"/>
    <property type="evidence" value="ECO:0007669"/>
    <property type="project" value="UniProtKB-SubCell"/>
</dbReference>
<dbReference type="InterPro" id="IPR041297">
    <property type="entry name" value="Crb2_Tudor"/>
</dbReference>
<evidence type="ECO:0000313" key="5">
    <source>
        <dbReference type="EMBL" id="EON68607.1"/>
    </source>
</evidence>
<dbReference type="InterPro" id="IPR002999">
    <property type="entry name" value="Tudor"/>
</dbReference>
<evidence type="ECO:0000256" key="3">
    <source>
        <dbReference type="SAM" id="MobiDB-lite"/>
    </source>
</evidence>
<feature type="compositionally biased region" description="Low complexity" evidence="3">
    <location>
        <begin position="178"/>
        <end position="188"/>
    </location>
</feature>
<sequence length="300" mass="32785">MSSELASLEAEEKEFSRQLEEVELGLQADPESADLRNLKAELEQLLTLQRDTIAELRAAETERPGPRTQRPSTPPAKEKWSKENHPAYQAGYRKPTAAPQSPVEEAQAPTKYKPNDMVMAKWKTGDKGFYPARITSVTGSAADPVYYVTFKGYNDVETLKGSEIKPMLNESKKRKADGTAVATAPAATSGNSSVISAAASIDPALASQARKEPSKVSDGPPKPAKVPRKVKANKELEAGKSKWNDFQTKGKLGKMAKKDSMFRTPEGVNARVGFTGSGQAMRKDPTRSRHIYQVDDNEGY</sequence>